<accession>A0A1A0VUF0</accession>
<dbReference type="SUPFAM" id="SSF53335">
    <property type="entry name" value="S-adenosyl-L-methionine-dependent methyltransferases"/>
    <property type="match status" value="1"/>
</dbReference>
<evidence type="ECO:0000313" key="2">
    <source>
        <dbReference type="Proteomes" id="UP000091914"/>
    </source>
</evidence>
<dbReference type="AlphaFoldDB" id="A0A1A0VUF0"/>
<dbReference type="CDD" id="cd02440">
    <property type="entry name" value="AdoMet_MTases"/>
    <property type="match status" value="1"/>
</dbReference>
<organism evidence="1 2">
    <name type="scientific">Mycobacterium colombiense</name>
    <dbReference type="NCBI Taxonomy" id="339268"/>
    <lineage>
        <taxon>Bacteria</taxon>
        <taxon>Bacillati</taxon>
        <taxon>Actinomycetota</taxon>
        <taxon>Actinomycetes</taxon>
        <taxon>Mycobacteriales</taxon>
        <taxon>Mycobacteriaceae</taxon>
        <taxon>Mycobacterium</taxon>
        <taxon>Mycobacterium avium complex (MAC)</taxon>
    </lineage>
</organism>
<dbReference type="EMBL" id="LZSX01000025">
    <property type="protein sequence ID" value="OBB86848.1"/>
    <property type="molecule type" value="Genomic_DNA"/>
</dbReference>
<evidence type="ECO:0000313" key="1">
    <source>
        <dbReference type="EMBL" id="OBB86848.1"/>
    </source>
</evidence>
<dbReference type="Gene3D" id="3.40.50.150">
    <property type="entry name" value="Vaccinia Virus protein VP39"/>
    <property type="match status" value="1"/>
</dbReference>
<dbReference type="Pfam" id="PF13489">
    <property type="entry name" value="Methyltransf_23"/>
    <property type="match status" value="1"/>
</dbReference>
<comment type="caution">
    <text evidence="1">The sequence shown here is derived from an EMBL/GenBank/DDBJ whole genome shotgun (WGS) entry which is preliminary data.</text>
</comment>
<sequence length="303" mass="34172">MAQYEFIHETLQQGTAALDFTMSLFEKSYKSNFPGHVREVSVLLENAWKYLLGASDGHELYQVCGEVHEQFFTSEGTGSWFSEGYSRYKSQRKPKQDFNNLADAISGRTVLDFGCGRGHLALLIARAGFDCYTTDVMDYRCADAGVLPFRQMASPVDVPYPDDSFDSAIVKTVLHHVDEPDVTPLLINLRRVARRLIIEEDTYAVPAASLGRVREQTELTDFNKLDDSAQFQALVLIDLFGNAVAQGLVDMNFGLQFKQISEWHSLFSSLGFRIVDTEVVGFRPGNIHKCCQVRFVVDREEVK</sequence>
<protein>
    <submittedName>
        <fullName evidence="1">Uncharacterized protein</fullName>
    </submittedName>
</protein>
<name>A0A1A0VUF0_9MYCO</name>
<proteinExistence type="predicted"/>
<gene>
    <name evidence="1" type="ORF">A5760_03190</name>
</gene>
<dbReference type="Proteomes" id="UP000091914">
    <property type="component" value="Unassembled WGS sequence"/>
</dbReference>
<reference evidence="1 2" key="1">
    <citation type="submission" date="2016-06" db="EMBL/GenBank/DDBJ databases">
        <authorList>
            <person name="Kjaerup R.B."/>
            <person name="Dalgaard T.S."/>
            <person name="Juul-Madsen H.R."/>
        </authorList>
    </citation>
    <scope>NUCLEOTIDE SEQUENCE [LARGE SCALE GENOMIC DNA]</scope>
    <source>
        <strain evidence="1 2">852002-51834_SCH5396731</strain>
    </source>
</reference>
<dbReference type="InterPro" id="IPR029063">
    <property type="entry name" value="SAM-dependent_MTases_sf"/>
</dbReference>